<dbReference type="EC" id="2.7.13.3" evidence="2"/>
<feature type="transmembrane region" description="Helical" evidence="11">
    <location>
        <begin position="44"/>
        <end position="65"/>
    </location>
</feature>
<feature type="region of interest" description="Disordered" evidence="10">
    <location>
        <begin position="402"/>
        <end position="428"/>
    </location>
</feature>
<evidence type="ECO:0000259" key="13">
    <source>
        <dbReference type="Pfam" id="PF07730"/>
    </source>
</evidence>
<dbReference type="CDD" id="cd16917">
    <property type="entry name" value="HATPase_UhpB-NarQ-NarX-like"/>
    <property type="match status" value="1"/>
</dbReference>
<dbReference type="EMBL" id="JBHSRF010000039">
    <property type="protein sequence ID" value="MFC6084243.1"/>
    <property type="molecule type" value="Genomic_DNA"/>
</dbReference>
<feature type="region of interest" description="Disordered" evidence="10">
    <location>
        <begin position="260"/>
        <end position="287"/>
    </location>
</feature>
<feature type="domain" description="Signal transduction histidine kinase subgroup 3 dimerisation and phosphoacceptor" evidence="13">
    <location>
        <begin position="196"/>
        <end position="259"/>
    </location>
</feature>
<dbReference type="InterPro" id="IPR011712">
    <property type="entry name" value="Sig_transdc_His_kin_sub3_dim/P"/>
</dbReference>
<evidence type="ECO:0000256" key="9">
    <source>
        <dbReference type="SAM" id="Coils"/>
    </source>
</evidence>
<evidence type="ECO:0000256" key="7">
    <source>
        <dbReference type="ARBA" id="ARBA00022840"/>
    </source>
</evidence>
<comment type="catalytic activity">
    <reaction evidence="1">
        <text>ATP + protein L-histidine = ADP + protein N-phospho-L-histidine.</text>
        <dbReference type="EC" id="2.7.13.3"/>
    </reaction>
</comment>
<comment type="caution">
    <text evidence="14">The sequence shown here is derived from an EMBL/GenBank/DDBJ whole genome shotgun (WGS) entry which is preliminary data.</text>
</comment>
<dbReference type="InterPro" id="IPR036890">
    <property type="entry name" value="HATPase_C_sf"/>
</dbReference>
<dbReference type="Gene3D" id="1.20.5.1930">
    <property type="match status" value="1"/>
</dbReference>
<dbReference type="PANTHER" id="PTHR24421">
    <property type="entry name" value="NITRATE/NITRITE SENSOR PROTEIN NARX-RELATED"/>
    <property type="match status" value="1"/>
</dbReference>
<dbReference type="PANTHER" id="PTHR24421:SF10">
    <property type="entry name" value="NITRATE_NITRITE SENSOR PROTEIN NARQ"/>
    <property type="match status" value="1"/>
</dbReference>
<evidence type="ECO:0000256" key="1">
    <source>
        <dbReference type="ARBA" id="ARBA00000085"/>
    </source>
</evidence>
<evidence type="ECO:0000313" key="15">
    <source>
        <dbReference type="Proteomes" id="UP001596137"/>
    </source>
</evidence>
<evidence type="ECO:0000259" key="12">
    <source>
        <dbReference type="Pfam" id="PF02518"/>
    </source>
</evidence>
<feature type="transmembrane region" description="Helical" evidence="11">
    <location>
        <begin position="12"/>
        <end position="38"/>
    </location>
</feature>
<keyword evidence="6 14" id="KW-0418">Kinase</keyword>
<sequence length="428" mass="45163">MTSRSPLAHDRSPGWVGHVVMFVIVAVYACLQVLLYAGGQRTSGVLGTAAELVFNLVVDGLLLFMPSRPRTAGVLVVLGAALAQVAALAAPGLLTSTDALYAGPVLLATPVAVWILAYLRPMPTAFACVGALALLNVQPWAPTWAGLYVGAVYVVLPAVIAMYVRARARLLQSLRERVEIAERERHLLNERAIAAERQHLAAEMHDVVTHHVTEIVLHAGALRTSTEDEAVKAAARRIGDLGSRTMVELRDLIGVMRSGERATPAQETYDRDGRGPAPRSTGHRGGDLAELTATAGASLRVGGDPGTASPVISRAVYRVVQEALTNVRKHAPGARATVDLRYRPEAVSVEILNTAPTAPTDPSLVASGSRAGLTGLRQRVSLLGGTLRSGSTEQGGYLVTASLPASVPAEDHRERPAPPDLSPPRALT</sequence>
<evidence type="ECO:0000256" key="8">
    <source>
        <dbReference type="ARBA" id="ARBA00023012"/>
    </source>
</evidence>
<keyword evidence="9" id="KW-0175">Coiled coil</keyword>
<dbReference type="Pfam" id="PF02518">
    <property type="entry name" value="HATPase_c"/>
    <property type="match status" value="1"/>
</dbReference>
<keyword evidence="5" id="KW-0547">Nucleotide-binding</keyword>
<feature type="transmembrane region" description="Helical" evidence="11">
    <location>
        <begin position="99"/>
        <end position="117"/>
    </location>
</feature>
<keyword evidence="8" id="KW-0902">Two-component regulatory system</keyword>
<dbReference type="Proteomes" id="UP001596137">
    <property type="component" value="Unassembled WGS sequence"/>
</dbReference>
<evidence type="ECO:0000256" key="4">
    <source>
        <dbReference type="ARBA" id="ARBA00022679"/>
    </source>
</evidence>
<dbReference type="Gene3D" id="3.30.565.10">
    <property type="entry name" value="Histidine kinase-like ATPase, C-terminal domain"/>
    <property type="match status" value="1"/>
</dbReference>
<accession>A0ABW1NMZ7</accession>
<evidence type="ECO:0000313" key="14">
    <source>
        <dbReference type="EMBL" id="MFC6084243.1"/>
    </source>
</evidence>
<dbReference type="InterPro" id="IPR050482">
    <property type="entry name" value="Sensor_HK_TwoCompSys"/>
</dbReference>
<keyword evidence="11" id="KW-0812">Transmembrane</keyword>
<dbReference type="InterPro" id="IPR003594">
    <property type="entry name" value="HATPase_dom"/>
</dbReference>
<keyword evidence="3" id="KW-0597">Phosphoprotein</keyword>
<protein>
    <recommendedName>
        <fullName evidence="2">histidine kinase</fullName>
        <ecNumber evidence="2">2.7.13.3</ecNumber>
    </recommendedName>
</protein>
<dbReference type="Pfam" id="PF07730">
    <property type="entry name" value="HisKA_3"/>
    <property type="match status" value="1"/>
</dbReference>
<dbReference type="RefSeq" id="WP_380757093.1">
    <property type="nucleotide sequence ID" value="NZ_JBHSRF010000039.1"/>
</dbReference>
<evidence type="ECO:0000256" key="5">
    <source>
        <dbReference type="ARBA" id="ARBA00022741"/>
    </source>
</evidence>
<feature type="transmembrane region" description="Helical" evidence="11">
    <location>
        <begin position="72"/>
        <end position="93"/>
    </location>
</feature>
<dbReference type="GO" id="GO:0016301">
    <property type="term" value="F:kinase activity"/>
    <property type="evidence" value="ECO:0007669"/>
    <property type="project" value="UniProtKB-KW"/>
</dbReference>
<evidence type="ECO:0000256" key="10">
    <source>
        <dbReference type="SAM" id="MobiDB-lite"/>
    </source>
</evidence>
<dbReference type="SUPFAM" id="SSF55874">
    <property type="entry name" value="ATPase domain of HSP90 chaperone/DNA topoisomerase II/histidine kinase"/>
    <property type="match status" value="1"/>
</dbReference>
<evidence type="ECO:0000256" key="11">
    <source>
        <dbReference type="SAM" id="Phobius"/>
    </source>
</evidence>
<feature type="coiled-coil region" evidence="9">
    <location>
        <begin position="164"/>
        <end position="198"/>
    </location>
</feature>
<evidence type="ECO:0000256" key="3">
    <source>
        <dbReference type="ARBA" id="ARBA00022553"/>
    </source>
</evidence>
<feature type="domain" description="Histidine kinase/HSP90-like ATPase" evidence="12">
    <location>
        <begin position="314"/>
        <end position="405"/>
    </location>
</feature>
<dbReference type="PROSITE" id="PS51257">
    <property type="entry name" value="PROKAR_LIPOPROTEIN"/>
    <property type="match status" value="1"/>
</dbReference>
<keyword evidence="11" id="KW-1133">Transmembrane helix</keyword>
<keyword evidence="7" id="KW-0067">ATP-binding</keyword>
<keyword evidence="4" id="KW-0808">Transferase</keyword>
<evidence type="ECO:0000256" key="6">
    <source>
        <dbReference type="ARBA" id="ARBA00022777"/>
    </source>
</evidence>
<name>A0ABW1NMZ7_9ACTN</name>
<gene>
    <name evidence="14" type="ORF">ACFP1K_23990</name>
</gene>
<feature type="transmembrane region" description="Helical" evidence="11">
    <location>
        <begin position="147"/>
        <end position="166"/>
    </location>
</feature>
<keyword evidence="11" id="KW-0472">Membrane</keyword>
<organism evidence="14 15">
    <name type="scientific">Sphaerisporangium aureirubrum</name>
    <dbReference type="NCBI Taxonomy" id="1544736"/>
    <lineage>
        <taxon>Bacteria</taxon>
        <taxon>Bacillati</taxon>
        <taxon>Actinomycetota</taxon>
        <taxon>Actinomycetes</taxon>
        <taxon>Streptosporangiales</taxon>
        <taxon>Streptosporangiaceae</taxon>
        <taxon>Sphaerisporangium</taxon>
    </lineage>
</organism>
<proteinExistence type="predicted"/>
<keyword evidence="15" id="KW-1185">Reference proteome</keyword>
<reference evidence="15" key="1">
    <citation type="journal article" date="2019" name="Int. J. Syst. Evol. Microbiol.">
        <title>The Global Catalogue of Microorganisms (GCM) 10K type strain sequencing project: providing services to taxonomists for standard genome sequencing and annotation.</title>
        <authorList>
            <consortium name="The Broad Institute Genomics Platform"/>
            <consortium name="The Broad Institute Genome Sequencing Center for Infectious Disease"/>
            <person name="Wu L."/>
            <person name="Ma J."/>
        </authorList>
    </citation>
    <scope>NUCLEOTIDE SEQUENCE [LARGE SCALE GENOMIC DNA]</scope>
    <source>
        <strain evidence="15">JCM 30346</strain>
    </source>
</reference>
<evidence type="ECO:0000256" key="2">
    <source>
        <dbReference type="ARBA" id="ARBA00012438"/>
    </source>
</evidence>